<dbReference type="EMBL" id="VJMZ01000001">
    <property type="protein sequence ID" value="TRM10314.1"/>
    <property type="molecule type" value="Genomic_DNA"/>
</dbReference>
<comment type="caution">
    <text evidence="3">The sequence shown here is derived from an EMBL/GenBank/DDBJ whole genome shotgun (WGS) entry which is preliminary data.</text>
</comment>
<organism evidence="3 5">
    <name type="scientific">Lentibacillus cibarius</name>
    <dbReference type="NCBI Taxonomy" id="2583219"/>
    <lineage>
        <taxon>Bacteria</taxon>
        <taxon>Bacillati</taxon>
        <taxon>Bacillota</taxon>
        <taxon>Bacilli</taxon>
        <taxon>Bacillales</taxon>
        <taxon>Bacillaceae</taxon>
        <taxon>Lentibacillus</taxon>
    </lineage>
</organism>
<reference evidence="3 5" key="2">
    <citation type="submission" date="2019-07" db="EMBL/GenBank/DDBJ databases">
        <title>Genomic analysis of Lentibacillus sp. NKC851-2.</title>
        <authorList>
            <person name="Oh Y.J."/>
        </authorList>
    </citation>
    <scope>NUCLEOTIDE SEQUENCE [LARGE SCALE GENOMIC DNA]</scope>
    <source>
        <strain evidence="3 5">NKC851-2</strain>
    </source>
</reference>
<dbReference type="Pfam" id="PF05544">
    <property type="entry name" value="Pro_racemase"/>
    <property type="match status" value="1"/>
</dbReference>
<dbReference type="RefSeq" id="WP_138601834.1">
    <property type="nucleotide sequence ID" value="NZ_VCIA01000001.1"/>
</dbReference>
<dbReference type="InterPro" id="IPR008794">
    <property type="entry name" value="Pro_racemase_fam"/>
</dbReference>
<dbReference type="Proteomes" id="UP000319280">
    <property type="component" value="Unassembled WGS sequence"/>
</dbReference>
<name>A0A549YEK8_9BACI</name>
<keyword evidence="5" id="KW-1185">Reference proteome</keyword>
<dbReference type="SUPFAM" id="SSF54506">
    <property type="entry name" value="Diaminopimelate epimerase-like"/>
    <property type="match status" value="1"/>
</dbReference>
<gene>
    <name evidence="2" type="ORF">FFL34_04415</name>
    <name evidence="3" type="ORF">FH966_00480</name>
</gene>
<protein>
    <submittedName>
        <fullName evidence="3">Proline racemase</fullName>
    </submittedName>
</protein>
<reference evidence="2 4" key="1">
    <citation type="submission" date="2019-05" db="EMBL/GenBank/DDBJ databases">
        <title>Genomic analysis of Lentibacillus sp. NKC220-2.</title>
        <authorList>
            <person name="Oh Y.J."/>
        </authorList>
    </citation>
    <scope>NUCLEOTIDE SEQUENCE [LARGE SCALE GENOMIC DNA]</scope>
    <source>
        <strain evidence="2 4">NKC220-2</strain>
    </source>
</reference>
<dbReference type="PANTHER" id="PTHR33442">
    <property type="entry name" value="TRANS-3-HYDROXY-L-PROLINE DEHYDRATASE"/>
    <property type="match status" value="1"/>
</dbReference>
<dbReference type="OrthoDB" id="2905832at2"/>
<proteinExistence type="inferred from homology"/>
<comment type="similarity">
    <text evidence="1">Belongs to the proline racemase family.</text>
</comment>
<dbReference type="Proteomes" id="UP000306980">
    <property type="component" value="Unassembled WGS sequence"/>
</dbReference>
<evidence type="ECO:0000313" key="3">
    <source>
        <dbReference type="EMBL" id="TRM10314.1"/>
    </source>
</evidence>
<evidence type="ECO:0000313" key="2">
    <source>
        <dbReference type="EMBL" id="TMN21436.1"/>
    </source>
</evidence>
<dbReference type="Gene3D" id="3.10.310.10">
    <property type="entry name" value="Diaminopimelate Epimerase, Chain A, domain 1"/>
    <property type="match status" value="2"/>
</dbReference>
<dbReference type="EMBL" id="VCIA01000001">
    <property type="protein sequence ID" value="TMN21436.1"/>
    <property type="molecule type" value="Genomic_DNA"/>
</dbReference>
<dbReference type="AlphaFoldDB" id="A0A549YEK8"/>
<evidence type="ECO:0000256" key="1">
    <source>
        <dbReference type="ARBA" id="ARBA00007529"/>
    </source>
</evidence>
<accession>A0A549YEK8</accession>
<accession>A0A5S3QLS5</accession>
<evidence type="ECO:0000313" key="4">
    <source>
        <dbReference type="Proteomes" id="UP000306980"/>
    </source>
</evidence>
<dbReference type="GO" id="GO:0047580">
    <property type="term" value="F:4-hydroxyproline epimerase activity"/>
    <property type="evidence" value="ECO:0007669"/>
    <property type="project" value="TreeGrafter"/>
</dbReference>
<evidence type="ECO:0000313" key="5">
    <source>
        <dbReference type="Proteomes" id="UP000319280"/>
    </source>
</evidence>
<sequence length="303" mass="33612">MNVEKMFTAIDIHVAGEAFRMIIHSPMQLRTQDIASNQSILENDYAQEKELLLNEPRGHRGINGCMVTPSSRADYAVLFVNHAGEHRFSYSGLMATLTALLETGNISEKANGLYEVETVNGIYTVRAAYVNQTVEKAGVESDDCRVIESAGEDYQLVEVDASRHYAIYSLPESIPAIEMTYLSSIMKWGKQIIAEMDAQSLHGVILMETISSGEIRSVTFEQDGAILRSPGADSTFALYTALAEKGEQPPKLNNHSIFGSQLTAVQARESAQRYSMETQAFITGEHQFLYDPDDPLERGFLLK</sequence>
<dbReference type="PANTHER" id="PTHR33442:SF1">
    <property type="entry name" value="TRANS-3-HYDROXY-L-PROLINE DEHYDRATASE"/>
    <property type="match status" value="1"/>
</dbReference>